<comment type="caution">
    <text evidence="11">The sequence shown here is derived from an EMBL/GenBank/DDBJ whole genome shotgun (WGS) entry which is preliminary data.</text>
</comment>
<dbReference type="GO" id="GO:0005886">
    <property type="term" value="C:plasma membrane"/>
    <property type="evidence" value="ECO:0007669"/>
    <property type="project" value="UniProtKB-SubCell"/>
</dbReference>
<keyword evidence="5" id="KW-0813">Transport</keyword>
<dbReference type="RefSeq" id="WP_184014571.1">
    <property type="nucleotide sequence ID" value="NZ_JACIJC010000001.1"/>
</dbReference>
<keyword evidence="12" id="KW-1185">Reference proteome</keyword>
<dbReference type="InterPro" id="IPR006419">
    <property type="entry name" value="NMN_transpt_PnuC"/>
</dbReference>
<sequence length="190" mass="21950">MSGLEIIAVILGAINIVLIVRRNIWNYPVGMAMVTLYAQIFFDAKLYSDALLQIFFFIVQIYGWWYWLRGRAQVGDIVVEALSWRARGLGVAGLILATASWGWMMHRYTDAHFPWWDGGIAMMSVAAQLLMSRRYLENWLLWIGVDIMSVGLYWVKDLKLTSALYVVFLALSIWGFEEWMRVRQQKAVSA</sequence>
<dbReference type="EMBL" id="JACIJC010000001">
    <property type="protein sequence ID" value="MBB5684335.1"/>
    <property type="molecule type" value="Genomic_DNA"/>
</dbReference>
<evidence type="ECO:0000256" key="7">
    <source>
        <dbReference type="ARBA" id="ARBA00022692"/>
    </source>
</evidence>
<reference evidence="11 12" key="1">
    <citation type="submission" date="2020-08" db="EMBL/GenBank/DDBJ databases">
        <title>Genomic Encyclopedia of Type Strains, Phase IV (KMG-IV): sequencing the most valuable type-strain genomes for metagenomic binning, comparative biology and taxonomic classification.</title>
        <authorList>
            <person name="Goeker M."/>
        </authorList>
    </citation>
    <scope>NUCLEOTIDE SEQUENCE [LARGE SCALE GENOMIC DNA]</scope>
    <source>
        <strain evidence="11 12">DSM 25079</strain>
    </source>
</reference>
<dbReference type="Proteomes" id="UP000549617">
    <property type="component" value="Unassembled WGS sequence"/>
</dbReference>
<evidence type="ECO:0000256" key="4">
    <source>
        <dbReference type="ARBA" id="ARBA00017522"/>
    </source>
</evidence>
<feature type="transmembrane region" description="Helical" evidence="10">
    <location>
        <begin position="162"/>
        <end position="180"/>
    </location>
</feature>
<organism evidence="11 12">
    <name type="scientific">Sphingobium boeckii</name>
    <dbReference type="NCBI Taxonomy" id="1082345"/>
    <lineage>
        <taxon>Bacteria</taxon>
        <taxon>Pseudomonadati</taxon>
        <taxon>Pseudomonadota</taxon>
        <taxon>Alphaproteobacteria</taxon>
        <taxon>Sphingomonadales</taxon>
        <taxon>Sphingomonadaceae</taxon>
        <taxon>Sphingobium</taxon>
    </lineage>
</organism>
<feature type="transmembrane region" description="Helical" evidence="10">
    <location>
        <begin position="87"/>
        <end position="104"/>
    </location>
</feature>
<dbReference type="AlphaFoldDB" id="A0A7W9EDU5"/>
<evidence type="ECO:0000256" key="9">
    <source>
        <dbReference type="ARBA" id="ARBA00023136"/>
    </source>
</evidence>
<evidence type="ECO:0000313" key="11">
    <source>
        <dbReference type="EMBL" id="MBB5684335.1"/>
    </source>
</evidence>
<evidence type="ECO:0000256" key="5">
    <source>
        <dbReference type="ARBA" id="ARBA00022448"/>
    </source>
</evidence>
<comment type="subcellular location">
    <subcellularLocation>
        <location evidence="2">Cell membrane</location>
        <topology evidence="2">Multi-pass membrane protein</topology>
    </subcellularLocation>
</comment>
<evidence type="ECO:0000256" key="3">
    <source>
        <dbReference type="ARBA" id="ARBA00006669"/>
    </source>
</evidence>
<evidence type="ECO:0000256" key="10">
    <source>
        <dbReference type="SAM" id="Phobius"/>
    </source>
</evidence>
<name>A0A7W9EDU5_9SPHN</name>
<comment type="function">
    <text evidence="1">Required for nicotinamide riboside transport across the inner membrane.</text>
</comment>
<keyword evidence="7 10" id="KW-0812">Transmembrane</keyword>
<dbReference type="NCBIfam" id="TIGR01528">
    <property type="entry name" value="NMN_trans_PnuC"/>
    <property type="match status" value="1"/>
</dbReference>
<dbReference type="GO" id="GO:0034257">
    <property type="term" value="F:nicotinamide riboside transmembrane transporter activity"/>
    <property type="evidence" value="ECO:0007669"/>
    <property type="project" value="InterPro"/>
</dbReference>
<comment type="similarity">
    <text evidence="3">Belongs to the nicotinamide ribonucleoside (NR) uptake permease (TC 4.B.1) family.</text>
</comment>
<evidence type="ECO:0000256" key="2">
    <source>
        <dbReference type="ARBA" id="ARBA00004651"/>
    </source>
</evidence>
<feature type="transmembrane region" description="Helical" evidence="10">
    <location>
        <begin position="46"/>
        <end position="67"/>
    </location>
</feature>
<feature type="transmembrane region" description="Helical" evidence="10">
    <location>
        <begin position="139"/>
        <end position="156"/>
    </location>
</feature>
<evidence type="ECO:0000256" key="1">
    <source>
        <dbReference type="ARBA" id="ARBA00002672"/>
    </source>
</evidence>
<dbReference type="PANTHER" id="PTHR36122:SF2">
    <property type="entry name" value="NICOTINAMIDE RIBOSIDE TRANSPORTER PNUC"/>
    <property type="match status" value="1"/>
</dbReference>
<keyword evidence="8 10" id="KW-1133">Transmembrane helix</keyword>
<evidence type="ECO:0000313" key="12">
    <source>
        <dbReference type="Proteomes" id="UP000549617"/>
    </source>
</evidence>
<proteinExistence type="inferred from homology"/>
<keyword evidence="9 10" id="KW-0472">Membrane</keyword>
<accession>A0A7W9EDU5</accession>
<protein>
    <recommendedName>
        <fullName evidence="4">Nicotinamide riboside transporter PnuC</fullName>
    </recommendedName>
</protein>
<evidence type="ECO:0000256" key="6">
    <source>
        <dbReference type="ARBA" id="ARBA00022475"/>
    </source>
</evidence>
<dbReference type="Pfam" id="PF04973">
    <property type="entry name" value="NMN_transporter"/>
    <property type="match status" value="1"/>
</dbReference>
<gene>
    <name evidence="11" type="ORF">FHS49_000326</name>
</gene>
<evidence type="ECO:0000256" key="8">
    <source>
        <dbReference type="ARBA" id="ARBA00022989"/>
    </source>
</evidence>
<keyword evidence="6" id="KW-1003">Cell membrane</keyword>
<feature type="transmembrane region" description="Helical" evidence="10">
    <location>
        <begin position="6"/>
        <end position="25"/>
    </location>
</feature>
<dbReference type="PANTHER" id="PTHR36122">
    <property type="entry name" value="NICOTINAMIDE RIBOSIDE TRANSPORTER PNUC"/>
    <property type="match status" value="1"/>
</dbReference>